<evidence type="ECO:0000313" key="1">
    <source>
        <dbReference type="EMBL" id="MFC4507184.1"/>
    </source>
</evidence>
<dbReference type="Gene3D" id="3.40.720.10">
    <property type="entry name" value="Alkaline Phosphatase, subunit A"/>
    <property type="match status" value="1"/>
</dbReference>
<organism evidence="1 2">
    <name type="scientific">Streptomyces vulcanius</name>
    <dbReference type="NCBI Taxonomy" id="1441876"/>
    <lineage>
        <taxon>Bacteria</taxon>
        <taxon>Bacillati</taxon>
        <taxon>Actinomycetota</taxon>
        <taxon>Actinomycetes</taxon>
        <taxon>Kitasatosporales</taxon>
        <taxon>Streptomycetaceae</taxon>
        <taxon>Streptomyces</taxon>
    </lineage>
</organism>
<dbReference type="InterPro" id="IPR002591">
    <property type="entry name" value="Phosphodiest/P_Trfase"/>
</dbReference>
<dbReference type="EMBL" id="JBHSFK010000052">
    <property type="protein sequence ID" value="MFC4507184.1"/>
    <property type="molecule type" value="Genomic_DNA"/>
</dbReference>
<dbReference type="RefSeq" id="WP_381185367.1">
    <property type="nucleotide sequence ID" value="NZ_JBHSFK010000052.1"/>
</dbReference>
<gene>
    <name evidence="1" type="ORF">ACFPIH_48530</name>
</gene>
<name>A0ABV9B4Y1_9ACTN</name>
<accession>A0ABV9B4Y1</accession>
<keyword evidence="2" id="KW-1185">Reference proteome</keyword>
<sequence>MSIRPTPLLVLDVVGLTPRLLDHMPRLKALAVSGSRANLSTVLPAVTCTAQSTFLTGTHPAEHGIVGNGWYFRELGDVLLWRQHNGLVAGDKLWDAARRVYPGYTVANICWWYAMGADTDITVTPRPVYYADGRKEPDCYTRPPALHDELTDKLGTFPLFHFWGPGADIVSSQWIIDATRHIMSTRHPDLTLCYLPHLDYDLQRFGPDDARSRRAAAELDAVVGPLLDDARVEGRTVVALSEYGITRVSRPVDINRALRRAGLLEVHAQDGMEYLDPMASRAFAVADHQLAHVYVRRTEDLAATREALKDLPGIDEILDDDGKKANGLDHPRSGELVAVAAPDAWFTYYYWLDDARAPDFARLVEIHRKPGYDPAELFMDPEDPYVRLKAVKAVARKKLGMRYRLAVVPLDPSPIRGSHGRRPASDEEGPLVLVSTPRAVSGRVAATEVKSLLLRLAGLS</sequence>
<evidence type="ECO:0000313" key="2">
    <source>
        <dbReference type="Proteomes" id="UP001595839"/>
    </source>
</evidence>
<reference evidence="2" key="1">
    <citation type="journal article" date="2019" name="Int. J. Syst. Evol. Microbiol.">
        <title>The Global Catalogue of Microorganisms (GCM) 10K type strain sequencing project: providing services to taxonomists for standard genome sequencing and annotation.</title>
        <authorList>
            <consortium name="The Broad Institute Genomics Platform"/>
            <consortium name="The Broad Institute Genome Sequencing Center for Infectious Disease"/>
            <person name="Wu L."/>
            <person name="Ma J."/>
        </authorList>
    </citation>
    <scope>NUCLEOTIDE SEQUENCE [LARGE SCALE GENOMIC DNA]</scope>
    <source>
        <strain evidence="2">CGMCC 4.7177</strain>
    </source>
</reference>
<dbReference type="PANTHER" id="PTHR10151">
    <property type="entry name" value="ECTONUCLEOTIDE PYROPHOSPHATASE/PHOSPHODIESTERASE"/>
    <property type="match status" value="1"/>
</dbReference>
<dbReference type="Proteomes" id="UP001595839">
    <property type="component" value="Unassembled WGS sequence"/>
</dbReference>
<comment type="caution">
    <text evidence="1">The sequence shown here is derived from an EMBL/GenBank/DDBJ whole genome shotgun (WGS) entry which is preliminary data.</text>
</comment>
<dbReference type="InterPro" id="IPR017850">
    <property type="entry name" value="Alkaline_phosphatase_core_sf"/>
</dbReference>
<dbReference type="SUPFAM" id="SSF53649">
    <property type="entry name" value="Alkaline phosphatase-like"/>
    <property type="match status" value="1"/>
</dbReference>
<proteinExistence type="predicted"/>
<dbReference type="PANTHER" id="PTHR10151:SF120">
    <property type="entry name" value="BIS(5'-ADENOSYL)-TRIPHOSPHATASE"/>
    <property type="match status" value="1"/>
</dbReference>
<dbReference type="Pfam" id="PF01663">
    <property type="entry name" value="Phosphodiest"/>
    <property type="match status" value="1"/>
</dbReference>
<protein>
    <submittedName>
        <fullName evidence="1">Alkaline phosphatase family protein</fullName>
    </submittedName>
</protein>